<dbReference type="EMBL" id="FNAO01000003">
    <property type="protein sequence ID" value="SDE08226.1"/>
    <property type="molecule type" value="Genomic_DNA"/>
</dbReference>
<evidence type="ECO:0000256" key="6">
    <source>
        <dbReference type="ARBA" id="ARBA00023136"/>
    </source>
</evidence>
<evidence type="ECO:0000313" key="10">
    <source>
        <dbReference type="Proteomes" id="UP000199109"/>
    </source>
</evidence>
<comment type="subcellular location">
    <subcellularLocation>
        <location evidence="1">Endomembrane system</location>
        <topology evidence="1">Multi-pass membrane protein</topology>
    </subcellularLocation>
</comment>
<dbReference type="GO" id="GO:0016020">
    <property type="term" value="C:membrane"/>
    <property type="evidence" value="ECO:0007669"/>
    <property type="project" value="GOC"/>
</dbReference>
<evidence type="ECO:0000256" key="1">
    <source>
        <dbReference type="ARBA" id="ARBA00004127"/>
    </source>
</evidence>
<evidence type="ECO:0000259" key="8">
    <source>
        <dbReference type="Pfam" id="PF04116"/>
    </source>
</evidence>
<dbReference type="InterPro" id="IPR006694">
    <property type="entry name" value="Fatty_acid_hydroxylase"/>
</dbReference>
<evidence type="ECO:0000256" key="4">
    <source>
        <dbReference type="ARBA" id="ARBA00023002"/>
    </source>
</evidence>
<feature type="transmembrane region" description="Helical" evidence="7">
    <location>
        <begin position="176"/>
        <end position="196"/>
    </location>
</feature>
<dbReference type="GO" id="GO:0012505">
    <property type="term" value="C:endomembrane system"/>
    <property type="evidence" value="ECO:0007669"/>
    <property type="project" value="UniProtKB-SubCell"/>
</dbReference>
<dbReference type="Pfam" id="PF04116">
    <property type="entry name" value="FA_hydroxylase"/>
    <property type="match status" value="1"/>
</dbReference>
<evidence type="ECO:0000313" key="9">
    <source>
        <dbReference type="EMBL" id="SDE08226.1"/>
    </source>
</evidence>
<gene>
    <name evidence="9" type="ORF">SAMN05421636_103177</name>
</gene>
<evidence type="ECO:0000256" key="5">
    <source>
        <dbReference type="ARBA" id="ARBA00023098"/>
    </source>
</evidence>
<accession>A0A1G7A2V2</accession>
<dbReference type="GO" id="GO:0006643">
    <property type="term" value="P:membrane lipid metabolic process"/>
    <property type="evidence" value="ECO:0007669"/>
    <property type="project" value="TreeGrafter"/>
</dbReference>
<sequence length="311" mass="35751">MLKRPALQIQIQISIRIFRISLNLSPMQTIIDYFETIPSLHRSLILVGGITFFWILEGEVPLFRFTYKKWRHALPNLFFTLTTIIVNFALAFLLLKTADWAATNDFGIINWLPEMPLWLYVVLGTLLLDFLGAYLPHYVEHQVKPLWMIHLVHHTDHNVDTTTANRHHPLESVIRFVFTLAGVLIIGTPIGIVFLYQSLSLVATQFGHANIKLPKKVDKALSWVIVSPDMHKVHHHYVLPYTDSNYGNIFSIWDRMLGTHMEYDRDSIVYGVDTFPDEVENASISGLLKQPFHKYRKPTGAPIPDTTNISP</sequence>
<proteinExistence type="predicted"/>
<dbReference type="AlphaFoldDB" id="A0A1G7A2V2"/>
<reference evidence="9 10" key="1">
    <citation type="submission" date="2016-10" db="EMBL/GenBank/DDBJ databases">
        <authorList>
            <person name="de Groot N.N."/>
        </authorList>
    </citation>
    <scope>NUCLEOTIDE SEQUENCE [LARGE SCALE GENOMIC DNA]</scope>
    <source>
        <strain evidence="9 10">DSM 23421</strain>
    </source>
</reference>
<dbReference type="PANTHER" id="PTHR21624:SF1">
    <property type="entry name" value="ALKYLGLYCEROL MONOOXYGENASE"/>
    <property type="match status" value="1"/>
</dbReference>
<protein>
    <submittedName>
        <fullName evidence="9">Sterol desaturase/sphingolipid hydroxylase, fatty acid hydroxylase superfamily</fullName>
    </submittedName>
</protein>
<feature type="transmembrane region" description="Helical" evidence="7">
    <location>
        <begin position="39"/>
        <end position="56"/>
    </location>
</feature>
<dbReference type="Proteomes" id="UP000199109">
    <property type="component" value="Unassembled WGS sequence"/>
</dbReference>
<feature type="transmembrane region" description="Helical" evidence="7">
    <location>
        <begin position="77"/>
        <end position="95"/>
    </location>
</feature>
<dbReference type="GO" id="GO:0005506">
    <property type="term" value="F:iron ion binding"/>
    <property type="evidence" value="ECO:0007669"/>
    <property type="project" value="InterPro"/>
</dbReference>
<feature type="domain" description="Fatty acid hydroxylase" evidence="8">
    <location>
        <begin position="122"/>
        <end position="259"/>
    </location>
</feature>
<keyword evidence="3 7" id="KW-1133">Transmembrane helix</keyword>
<keyword evidence="6 7" id="KW-0472">Membrane</keyword>
<evidence type="ECO:0000256" key="7">
    <source>
        <dbReference type="SAM" id="Phobius"/>
    </source>
</evidence>
<dbReference type="STRING" id="641691.SAMN05421636_103177"/>
<organism evidence="9 10">
    <name type="scientific">Pricia antarctica</name>
    <dbReference type="NCBI Taxonomy" id="641691"/>
    <lineage>
        <taxon>Bacteria</taxon>
        <taxon>Pseudomonadati</taxon>
        <taxon>Bacteroidota</taxon>
        <taxon>Flavobacteriia</taxon>
        <taxon>Flavobacteriales</taxon>
        <taxon>Flavobacteriaceae</taxon>
        <taxon>Pricia</taxon>
    </lineage>
</organism>
<dbReference type="PANTHER" id="PTHR21624">
    <property type="entry name" value="STEROL DESATURASE-RELATED PROTEIN"/>
    <property type="match status" value="1"/>
</dbReference>
<dbReference type="GO" id="GO:0008610">
    <property type="term" value="P:lipid biosynthetic process"/>
    <property type="evidence" value="ECO:0007669"/>
    <property type="project" value="InterPro"/>
</dbReference>
<keyword evidence="4" id="KW-0560">Oxidoreductase</keyword>
<keyword evidence="10" id="KW-1185">Reference proteome</keyword>
<keyword evidence="5" id="KW-0443">Lipid metabolism</keyword>
<evidence type="ECO:0000256" key="2">
    <source>
        <dbReference type="ARBA" id="ARBA00022692"/>
    </source>
</evidence>
<name>A0A1G7A2V2_9FLAO</name>
<keyword evidence="2 7" id="KW-0812">Transmembrane</keyword>
<feature type="transmembrane region" description="Helical" evidence="7">
    <location>
        <begin position="115"/>
        <end position="135"/>
    </location>
</feature>
<dbReference type="GO" id="GO:0050479">
    <property type="term" value="F:glyceryl-ether monooxygenase activity"/>
    <property type="evidence" value="ECO:0007669"/>
    <property type="project" value="TreeGrafter"/>
</dbReference>
<evidence type="ECO:0000256" key="3">
    <source>
        <dbReference type="ARBA" id="ARBA00022989"/>
    </source>
</evidence>
<dbReference type="InterPro" id="IPR051689">
    <property type="entry name" value="Sterol_desaturase/TMEM195"/>
</dbReference>